<feature type="signal peptide" evidence="9">
    <location>
        <begin position="1"/>
        <end position="26"/>
    </location>
</feature>
<comment type="similarity">
    <text evidence="2 9">Belongs to the DEFL family.</text>
</comment>
<dbReference type="GO" id="GO:0031640">
    <property type="term" value="P:killing of cells of another organism"/>
    <property type="evidence" value="ECO:0007669"/>
    <property type="project" value="UniProtKB-UniRule"/>
</dbReference>
<dbReference type="Proteomes" id="UP001558713">
    <property type="component" value="Unassembled WGS sequence"/>
</dbReference>
<dbReference type="PANTHER" id="PTHR36788:SF7">
    <property type="entry name" value="DEFENSIN-LIKE PROTEIN"/>
    <property type="match status" value="1"/>
</dbReference>
<evidence type="ECO:0000256" key="7">
    <source>
        <dbReference type="ARBA" id="ARBA00022821"/>
    </source>
</evidence>
<dbReference type="AlphaFoldDB" id="A0ABD1AV06"/>
<keyword evidence="4 9" id="KW-0929">Antimicrobial</keyword>
<keyword evidence="8" id="KW-1015">Disulfide bond</keyword>
<comment type="subcellular location">
    <subcellularLocation>
        <location evidence="1 9">Secreted</location>
    </subcellularLocation>
</comment>
<accession>A0ABD1AV06</accession>
<organism evidence="10 11">
    <name type="scientific">Cardamine amara subsp. amara</name>
    <dbReference type="NCBI Taxonomy" id="228776"/>
    <lineage>
        <taxon>Eukaryota</taxon>
        <taxon>Viridiplantae</taxon>
        <taxon>Streptophyta</taxon>
        <taxon>Embryophyta</taxon>
        <taxon>Tracheophyta</taxon>
        <taxon>Spermatophyta</taxon>
        <taxon>Magnoliopsida</taxon>
        <taxon>eudicotyledons</taxon>
        <taxon>Gunneridae</taxon>
        <taxon>Pentapetalae</taxon>
        <taxon>rosids</taxon>
        <taxon>malvids</taxon>
        <taxon>Brassicales</taxon>
        <taxon>Brassicaceae</taxon>
        <taxon>Cardamineae</taxon>
        <taxon>Cardamine</taxon>
    </lineage>
</organism>
<dbReference type="InterPro" id="IPR039641">
    <property type="entry name" value="LCR"/>
</dbReference>
<evidence type="ECO:0000256" key="4">
    <source>
        <dbReference type="ARBA" id="ARBA00022529"/>
    </source>
</evidence>
<evidence type="ECO:0000256" key="5">
    <source>
        <dbReference type="ARBA" id="ARBA00022577"/>
    </source>
</evidence>
<evidence type="ECO:0000256" key="1">
    <source>
        <dbReference type="ARBA" id="ARBA00004613"/>
    </source>
</evidence>
<sequence>MEKTTSLVFFVSFLIMCASVVDQTNAINANKVCEGGAGICTPQCGEDCCEAHCVKKYRGGSGSCNSIGNILLCQCEYPC</sequence>
<keyword evidence="3 9" id="KW-0964">Secreted</keyword>
<dbReference type="PANTHER" id="PTHR36788">
    <property type="entry name" value="DEFENSIN-LIKE PROTEIN 183"/>
    <property type="match status" value="1"/>
</dbReference>
<proteinExistence type="inferred from homology"/>
<keyword evidence="6 9" id="KW-0732">Signal</keyword>
<gene>
    <name evidence="10" type="ORF">V5N11_006900</name>
</gene>
<feature type="chain" id="PRO_5044531128" description="Defensin-like protein" evidence="9">
    <location>
        <begin position="27"/>
        <end position="79"/>
    </location>
</feature>
<evidence type="ECO:0000256" key="3">
    <source>
        <dbReference type="ARBA" id="ARBA00022525"/>
    </source>
</evidence>
<evidence type="ECO:0000313" key="10">
    <source>
        <dbReference type="EMBL" id="KAL1210581.1"/>
    </source>
</evidence>
<protein>
    <recommendedName>
        <fullName evidence="9">Defensin-like protein</fullName>
    </recommendedName>
</protein>
<keyword evidence="11" id="KW-1185">Reference proteome</keyword>
<keyword evidence="5 9" id="KW-0295">Fungicide</keyword>
<name>A0ABD1AV06_CARAN</name>
<keyword evidence="7 9" id="KW-0611">Plant defense</keyword>
<evidence type="ECO:0000256" key="8">
    <source>
        <dbReference type="ARBA" id="ARBA00023157"/>
    </source>
</evidence>
<evidence type="ECO:0000256" key="6">
    <source>
        <dbReference type="ARBA" id="ARBA00022729"/>
    </source>
</evidence>
<reference evidence="10 11" key="1">
    <citation type="submission" date="2024-04" db="EMBL/GenBank/DDBJ databases">
        <title>Genome assembly C_amara_ONT_v2.</title>
        <authorList>
            <person name="Yant L."/>
            <person name="Moore C."/>
            <person name="Slenker M."/>
        </authorList>
    </citation>
    <scope>NUCLEOTIDE SEQUENCE [LARGE SCALE GENOMIC DNA]</scope>
    <source>
        <tissue evidence="10">Leaf</tissue>
    </source>
</reference>
<dbReference type="GO" id="GO:0050832">
    <property type="term" value="P:defense response to fungus"/>
    <property type="evidence" value="ECO:0007669"/>
    <property type="project" value="UniProtKB-UniRule"/>
</dbReference>
<dbReference type="GO" id="GO:0005576">
    <property type="term" value="C:extracellular region"/>
    <property type="evidence" value="ECO:0007669"/>
    <property type="project" value="UniProtKB-SubCell"/>
</dbReference>
<evidence type="ECO:0000313" key="11">
    <source>
        <dbReference type="Proteomes" id="UP001558713"/>
    </source>
</evidence>
<dbReference type="EMBL" id="JBANAX010000394">
    <property type="protein sequence ID" value="KAL1210581.1"/>
    <property type="molecule type" value="Genomic_DNA"/>
</dbReference>
<evidence type="ECO:0000256" key="9">
    <source>
        <dbReference type="RuleBase" id="RU367109"/>
    </source>
</evidence>
<evidence type="ECO:0000256" key="2">
    <source>
        <dbReference type="ARBA" id="ARBA00006722"/>
    </source>
</evidence>
<comment type="caution">
    <text evidence="10">The sequence shown here is derived from an EMBL/GenBank/DDBJ whole genome shotgun (WGS) entry which is preliminary data.</text>
</comment>